<dbReference type="InParanoid" id="A0A7M7G0I0"/>
<keyword evidence="7" id="KW-0675">Receptor</keyword>
<keyword evidence="5" id="KW-0297">G-protein coupled receptor</keyword>
<feature type="region of interest" description="Disordered" evidence="9">
    <location>
        <begin position="186"/>
        <end position="205"/>
    </location>
</feature>
<protein>
    <recommendedName>
        <fullName evidence="11">G-protein coupled receptors family 1 profile domain-containing protein</fullName>
    </recommendedName>
</protein>
<dbReference type="PRINTS" id="PR00237">
    <property type="entry name" value="GPCRRHODOPSN"/>
</dbReference>
<keyword evidence="2" id="KW-1003">Cell membrane</keyword>
<keyword evidence="4 10" id="KW-1133">Transmembrane helix</keyword>
<dbReference type="SUPFAM" id="SSF81321">
    <property type="entry name" value="Family A G protein-coupled receptor-like"/>
    <property type="match status" value="1"/>
</dbReference>
<feature type="domain" description="G-protein coupled receptors family 1 profile" evidence="11">
    <location>
        <begin position="1"/>
        <end position="270"/>
    </location>
</feature>
<evidence type="ECO:0000256" key="10">
    <source>
        <dbReference type="SAM" id="Phobius"/>
    </source>
</evidence>
<dbReference type="CDD" id="cd00637">
    <property type="entry name" value="7tm_classA_rhodopsin-like"/>
    <property type="match status" value="1"/>
</dbReference>
<evidence type="ECO:0000256" key="7">
    <source>
        <dbReference type="ARBA" id="ARBA00023170"/>
    </source>
</evidence>
<evidence type="ECO:0000256" key="5">
    <source>
        <dbReference type="ARBA" id="ARBA00023040"/>
    </source>
</evidence>
<evidence type="ECO:0000256" key="8">
    <source>
        <dbReference type="ARBA" id="ARBA00023224"/>
    </source>
</evidence>
<comment type="subcellular location">
    <subcellularLocation>
        <location evidence="1">Cell membrane</location>
        <topology evidence="1">Multi-pass membrane protein</topology>
    </subcellularLocation>
</comment>
<evidence type="ECO:0000256" key="2">
    <source>
        <dbReference type="ARBA" id="ARBA00022475"/>
    </source>
</evidence>
<evidence type="ECO:0000313" key="12">
    <source>
        <dbReference type="EnsemblMetazoa" id="XP_001199434"/>
    </source>
</evidence>
<dbReference type="Pfam" id="PF00001">
    <property type="entry name" value="7tm_1"/>
    <property type="match status" value="1"/>
</dbReference>
<keyword evidence="8" id="KW-0807">Transducer</keyword>
<dbReference type="Gene3D" id="1.20.1070.10">
    <property type="entry name" value="Rhodopsin 7-helix transmembrane proteins"/>
    <property type="match status" value="1"/>
</dbReference>
<keyword evidence="3 10" id="KW-0812">Transmembrane</keyword>
<keyword evidence="13" id="KW-1185">Reference proteome</keyword>
<dbReference type="EnsemblMetazoa" id="XM_001199434">
    <property type="protein sequence ID" value="XP_001199434"/>
    <property type="gene ID" value="LOC763451"/>
</dbReference>
<name>A0A7M7G0I0_STRPU</name>
<evidence type="ECO:0000256" key="1">
    <source>
        <dbReference type="ARBA" id="ARBA00004651"/>
    </source>
</evidence>
<dbReference type="GeneID" id="763451"/>
<feature type="transmembrane region" description="Helical" evidence="10">
    <location>
        <begin position="225"/>
        <end position="245"/>
    </location>
</feature>
<dbReference type="PANTHER" id="PTHR24228">
    <property type="entry name" value="B2 BRADYKININ RECEPTOR/ANGIOTENSIN II RECEPTOR"/>
    <property type="match status" value="1"/>
</dbReference>
<dbReference type="AlphaFoldDB" id="A0A7M7G0I0"/>
<dbReference type="GO" id="GO:0007186">
    <property type="term" value="P:G protein-coupled receptor signaling pathway"/>
    <property type="evidence" value="ECO:0000318"/>
    <property type="project" value="GO_Central"/>
</dbReference>
<dbReference type="GO" id="GO:0007602">
    <property type="term" value="P:phototransduction"/>
    <property type="evidence" value="ECO:0000318"/>
    <property type="project" value="GO_Central"/>
</dbReference>
<dbReference type="OrthoDB" id="10044919at2759"/>
<feature type="transmembrane region" description="Helical" evidence="10">
    <location>
        <begin position="54"/>
        <end position="75"/>
    </location>
</feature>
<evidence type="ECO:0000256" key="6">
    <source>
        <dbReference type="ARBA" id="ARBA00023136"/>
    </source>
</evidence>
<proteinExistence type="predicted"/>
<dbReference type="GO" id="GO:0005886">
    <property type="term" value="C:plasma membrane"/>
    <property type="evidence" value="ECO:0000318"/>
    <property type="project" value="GO_Central"/>
</dbReference>
<feature type="transmembrane region" description="Helical" evidence="10">
    <location>
        <begin position="96"/>
        <end position="117"/>
    </location>
</feature>
<dbReference type="GO" id="GO:0008020">
    <property type="term" value="F:G protein-coupled photoreceptor activity"/>
    <property type="evidence" value="ECO:0000318"/>
    <property type="project" value="GO_Central"/>
</dbReference>
<evidence type="ECO:0000256" key="4">
    <source>
        <dbReference type="ARBA" id="ARBA00022989"/>
    </source>
</evidence>
<keyword evidence="6 10" id="KW-0472">Membrane</keyword>
<evidence type="ECO:0000256" key="3">
    <source>
        <dbReference type="ARBA" id="ARBA00022692"/>
    </source>
</evidence>
<evidence type="ECO:0000256" key="9">
    <source>
        <dbReference type="SAM" id="MobiDB-lite"/>
    </source>
</evidence>
<dbReference type="InterPro" id="IPR017452">
    <property type="entry name" value="GPCR_Rhodpsn_7TM"/>
</dbReference>
<dbReference type="KEGG" id="spu:763451"/>
<feature type="transmembrane region" description="Helical" evidence="10">
    <location>
        <begin position="149"/>
        <end position="170"/>
    </location>
</feature>
<evidence type="ECO:0000259" key="11">
    <source>
        <dbReference type="PROSITE" id="PS50262"/>
    </source>
</evidence>
<sequence>MGLFGNGLVIISVIITKKHRTITNILVLTIPSRWSPKSNRKYIPSRRGCLRSRYAAVGNITVCCSVCTLVDITFVRWYVITRPICGHRDLHTPKKIATVAVIIWIGSVALMVVPPLLGIGTLGYSTYYGTCSLADANELNSYYSRLQGVFIAIALVLTLMFYTMLLRFILRHNKQFRDKYAVDEDTGSSSKEAHPKRASSSVSVGSCPPMIKAINQKEIEITKNLFMVVCVFMLCFLPTLVNYVIPGSSISTLYTTVILMANGVVNPIIYGLKHPKFQKAFKRNPAADANITLTTTQKSPCRR</sequence>
<organism evidence="12 13">
    <name type="scientific">Strongylocentrotus purpuratus</name>
    <name type="common">Purple sea urchin</name>
    <dbReference type="NCBI Taxonomy" id="7668"/>
    <lineage>
        <taxon>Eukaryota</taxon>
        <taxon>Metazoa</taxon>
        <taxon>Echinodermata</taxon>
        <taxon>Eleutherozoa</taxon>
        <taxon>Echinozoa</taxon>
        <taxon>Echinoidea</taxon>
        <taxon>Euechinoidea</taxon>
        <taxon>Echinacea</taxon>
        <taxon>Camarodonta</taxon>
        <taxon>Echinidea</taxon>
        <taxon>Strongylocentrotidae</taxon>
        <taxon>Strongylocentrotus</taxon>
    </lineage>
</organism>
<dbReference type="InterPro" id="IPR000276">
    <property type="entry name" value="GPCR_Rhodpsn"/>
</dbReference>
<dbReference type="Proteomes" id="UP000007110">
    <property type="component" value="Unassembled WGS sequence"/>
</dbReference>
<evidence type="ECO:0000313" key="13">
    <source>
        <dbReference type="Proteomes" id="UP000007110"/>
    </source>
</evidence>
<feature type="transmembrane region" description="Helical" evidence="10">
    <location>
        <begin position="251"/>
        <end position="272"/>
    </location>
</feature>
<reference evidence="13" key="1">
    <citation type="submission" date="2015-02" db="EMBL/GenBank/DDBJ databases">
        <title>Genome sequencing for Strongylocentrotus purpuratus.</title>
        <authorList>
            <person name="Murali S."/>
            <person name="Liu Y."/>
            <person name="Vee V."/>
            <person name="English A."/>
            <person name="Wang M."/>
            <person name="Skinner E."/>
            <person name="Han Y."/>
            <person name="Muzny D.M."/>
            <person name="Worley K.C."/>
            <person name="Gibbs R.A."/>
        </authorList>
    </citation>
    <scope>NUCLEOTIDE SEQUENCE</scope>
</reference>
<dbReference type="GO" id="GO:0071482">
    <property type="term" value="P:cellular response to light stimulus"/>
    <property type="evidence" value="ECO:0000318"/>
    <property type="project" value="GO_Central"/>
</dbReference>
<dbReference type="PROSITE" id="PS50262">
    <property type="entry name" value="G_PROTEIN_RECEP_F1_2"/>
    <property type="match status" value="1"/>
</dbReference>
<dbReference type="PANTHER" id="PTHR24228:SF72">
    <property type="entry name" value="G-PROTEIN COUPLED RECEPTORS FAMILY 1 PROFILE DOMAIN-CONTAINING PROTEIN"/>
    <property type="match status" value="1"/>
</dbReference>
<reference evidence="12" key="2">
    <citation type="submission" date="2021-01" db="UniProtKB">
        <authorList>
            <consortium name="EnsemblMetazoa"/>
        </authorList>
    </citation>
    <scope>IDENTIFICATION</scope>
</reference>
<accession>A0A7M7G0I0</accession>
<dbReference type="RefSeq" id="XP_001199434.2">
    <property type="nucleotide sequence ID" value="XM_001199434.2"/>
</dbReference>